<keyword evidence="2" id="KW-1133">Transmembrane helix</keyword>
<organism evidence="3 4">
    <name type="scientific">Streptomyces turgidiscabies</name>
    <dbReference type="NCBI Taxonomy" id="85558"/>
    <lineage>
        <taxon>Bacteria</taxon>
        <taxon>Bacillati</taxon>
        <taxon>Actinomycetota</taxon>
        <taxon>Actinomycetes</taxon>
        <taxon>Kitasatosporales</taxon>
        <taxon>Streptomycetaceae</taxon>
        <taxon>Streptomyces</taxon>
    </lineage>
</organism>
<feature type="transmembrane region" description="Helical" evidence="2">
    <location>
        <begin position="31"/>
        <end position="50"/>
    </location>
</feature>
<evidence type="ECO:0000256" key="1">
    <source>
        <dbReference type="SAM" id="MobiDB-lite"/>
    </source>
</evidence>
<protein>
    <submittedName>
        <fullName evidence="3">Uncharacterized protein</fullName>
    </submittedName>
</protein>
<keyword evidence="4" id="KW-1185">Reference proteome</keyword>
<evidence type="ECO:0000256" key="2">
    <source>
        <dbReference type="SAM" id="Phobius"/>
    </source>
</evidence>
<feature type="compositionally biased region" description="Polar residues" evidence="1">
    <location>
        <begin position="1"/>
        <end position="15"/>
    </location>
</feature>
<evidence type="ECO:0000313" key="3">
    <source>
        <dbReference type="EMBL" id="MDQ0936722.1"/>
    </source>
</evidence>
<proteinExistence type="predicted"/>
<accession>A0ABU0RZY3</accession>
<evidence type="ECO:0000313" key="4">
    <source>
        <dbReference type="Proteomes" id="UP001223072"/>
    </source>
</evidence>
<reference evidence="3 4" key="1">
    <citation type="submission" date="2023-07" db="EMBL/GenBank/DDBJ databases">
        <title>Comparative genomics of wheat-associated soil bacteria to identify genetic determinants of phenazine resistance.</title>
        <authorList>
            <person name="Mouncey N."/>
        </authorList>
    </citation>
    <scope>NUCLEOTIDE SEQUENCE [LARGE SCALE GENOMIC DNA]</scope>
    <source>
        <strain evidence="3 4">W2I16</strain>
    </source>
</reference>
<gene>
    <name evidence="3" type="ORF">QFZ49_006697</name>
</gene>
<comment type="caution">
    <text evidence="3">The sequence shown here is derived from an EMBL/GenBank/DDBJ whole genome shotgun (WGS) entry which is preliminary data.</text>
</comment>
<sequence>MTQHAVYNETGTSLGPSADVRGRDATSGRGTFLEFLGLTLAAGAFVLFVIRPEVFETVVRTLATSTAGLVH</sequence>
<dbReference type="EMBL" id="JAUSZS010000008">
    <property type="protein sequence ID" value="MDQ0936722.1"/>
    <property type="molecule type" value="Genomic_DNA"/>
</dbReference>
<name>A0ABU0RZY3_9ACTN</name>
<keyword evidence="2" id="KW-0812">Transmembrane</keyword>
<keyword evidence="2" id="KW-0472">Membrane</keyword>
<dbReference type="Proteomes" id="UP001223072">
    <property type="component" value="Unassembled WGS sequence"/>
</dbReference>
<feature type="region of interest" description="Disordered" evidence="1">
    <location>
        <begin position="1"/>
        <end position="22"/>
    </location>
</feature>
<dbReference type="RefSeq" id="WP_307630087.1">
    <property type="nucleotide sequence ID" value="NZ_JAUSZS010000008.1"/>
</dbReference>